<dbReference type="InterPro" id="IPR011333">
    <property type="entry name" value="SKP1/BTB/POZ_sf"/>
</dbReference>
<dbReference type="Pfam" id="PF07707">
    <property type="entry name" value="BACK"/>
    <property type="match status" value="1"/>
</dbReference>
<keyword evidence="3" id="KW-0677">Repeat</keyword>
<dbReference type="Gene3D" id="3.30.710.10">
    <property type="entry name" value="Potassium Channel Kv1.1, Chain A"/>
    <property type="match status" value="1"/>
</dbReference>
<dbReference type="SMART" id="SM00225">
    <property type="entry name" value="BTB"/>
    <property type="match status" value="1"/>
</dbReference>
<dbReference type="Gene3D" id="1.25.40.420">
    <property type="match status" value="1"/>
</dbReference>
<dbReference type="PROSITE" id="PS50097">
    <property type="entry name" value="BTB"/>
    <property type="match status" value="1"/>
</dbReference>
<dbReference type="PANTHER" id="PTHR24412:SF489">
    <property type="entry name" value="RING FINGER DOMAIN AND KELCH REPEAT-CONTAINING PROTEIN DDB_G0271372"/>
    <property type="match status" value="1"/>
</dbReference>
<keyword evidence="6" id="KW-1185">Reference proteome</keyword>
<gene>
    <name evidence="5" type="ORF">WJX72_007330</name>
</gene>
<comment type="pathway">
    <text evidence="1">Protein modification; protein ubiquitination.</text>
</comment>
<dbReference type="Proteomes" id="UP001489004">
    <property type="component" value="Unassembled WGS sequence"/>
</dbReference>
<dbReference type="EMBL" id="JALJOR010000010">
    <property type="protein sequence ID" value="KAK9810250.1"/>
    <property type="molecule type" value="Genomic_DNA"/>
</dbReference>
<comment type="caution">
    <text evidence="5">The sequence shown here is derived from an EMBL/GenBank/DDBJ whole genome shotgun (WGS) entry which is preliminary data.</text>
</comment>
<accession>A0AAW1PKC7</accession>
<reference evidence="5 6" key="1">
    <citation type="journal article" date="2024" name="Nat. Commun.">
        <title>Phylogenomics reveals the evolutionary origins of lichenization in chlorophyte algae.</title>
        <authorList>
            <person name="Puginier C."/>
            <person name="Libourel C."/>
            <person name="Otte J."/>
            <person name="Skaloud P."/>
            <person name="Haon M."/>
            <person name="Grisel S."/>
            <person name="Petersen M."/>
            <person name="Berrin J.G."/>
            <person name="Delaux P.M."/>
            <person name="Dal Grande F."/>
            <person name="Keller J."/>
        </authorList>
    </citation>
    <scope>NUCLEOTIDE SEQUENCE [LARGE SCALE GENOMIC DNA]</scope>
    <source>
        <strain evidence="5 6">SAG 2043</strain>
    </source>
</reference>
<dbReference type="CDD" id="cd14733">
    <property type="entry name" value="BACK"/>
    <property type="match status" value="1"/>
</dbReference>
<dbReference type="InterPro" id="IPR000210">
    <property type="entry name" value="BTB/POZ_dom"/>
</dbReference>
<name>A0AAW1PKC7_9CHLO</name>
<evidence type="ECO:0000313" key="5">
    <source>
        <dbReference type="EMBL" id="KAK9810250.1"/>
    </source>
</evidence>
<evidence type="ECO:0000256" key="3">
    <source>
        <dbReference type="ARBA" id="ARBA00022737"/>
    </source>
</evidence>
<evidence type="ECO:0000259" key="4">
    <source>
        <dbReference type="PROSITE" id="PS50097"/>
    </source>
</evidence>
<organism evidence="5 6">
    <name type="scientific">[Myrmecia] bisecta</name>
    <dbReference type="NCBI Taxonomy" id="41462"/>
    <lineage>
        <taxon>Eukaryota</taxon>
        <taxon>Viridiplantae</taxon>
        <taxon>Chlorophyta</taxon>
        <taxon>core chlorophytes</taxon>
        <taxon>Trebouxiophyceae</taxon>
        <taxon>Trebouxiales</taxon>
        <taxon>Trebouxiaceae</taxon>
        <taxon>Myrmecia</taxon>
    </lineage>
</organism>
<sequence length="306" mass="32811">MAGAAGNEKQVFETSSLEASLPQLANLWQQGDLCDVVLLGKDGVTVPAHQIILAAASPYWAALLAGSGQEMQGGSCKRRKLSDGHPVLEASDFNASSLRVLLQAIYGLPYQITEHNVDALLAGSNCLEIGCVQTACCKHLQQRLQADTCWTTLATAMRFSCEALRDEVVAYIHANFEALMAFPEQAGLHQLPRPALLDILQSIGDCRHEQATIQVLLTWLAGDAIGRLADLPELLAAVIKDAGAAPTLAGLVVLALSPRYLLGQHLQTMEPDMLDFYDERFGPGDETIQALEGLNRRLEAAGASLA</sequence>
<evidence type="ECO:0000313" key="6">
    <source>
        <dbReference type="Proteomes" id="UP001489004"/>
    </source>
</evidence>
<protein>
    <recommendedName>
        <fullName evidence="4">BTB domain-containing protein</fullName>
    </recommendedName>
</protein>
<evidence type="ECO:0000256" key="2">
    <source>
        <dbReference type="ARBA" id="ARBA00022441"/>
    </source>
</evidence>
<evidence type="ECO:0000256" key="1">
    <source>
        <dbReference type="ARBA" id="ARBA00004906"/>
    </source>
</evidence>
<proteinExistence type="predicted"/>
<dbReference type="PANTHER" id="PTHR24412">
    <property type="entry name" value="KELCH PROTEIN"/>
    <property type="match status" value="1"/>
</dbReference>
<dbReference type="Pfam" id="PF00651">
    <property type="entry name" value="BTB"/>
    <property type="match status" value="1"/>
</dbReference>
<feature type="domain" description="BTB" evidence="4">
    <location>
        <begin position="34"/>
        <end position="114"/>
    </location>
</feature>
<dbReference type="SUPFAM" id="SSF54695">
    <property type="entry name" value="POZ domain"/>
    <property type="match status" value="1"/>
</dbReference>
<dbReference type="InterPro" id="IPR011705">
    <property type="entry name" value="BACK"/>
</dbReference>
<dbReference type="AlphaFoldDB" id="A0AAW1PKC7"/>
<keyword evidence="2" id="KW-0880">Kelch repeat</keyword>